<name>A0A1X0QIT4_9MICR</name>
<comment type="caution">
    <text evidence="1">The sequence shown here is derived from an EMBL/GenBank/DDBJ whole genome shotgun (WGS) entry which is preliminary data.</text>
</comment>
<reference evidence="1 2" key="1">
    <citation type="journal article" date="2017" name="Environ. Microbiol.">
        <title>Decay of the glycolytic pathway and adaptation to intranuclear parasitism within Enterocytozoonidae microsporidia.</title>
        <authorList>
            <person name="Wiredu Boakye D."/>
            <person name="Jaroenlak P."/>
            <person name="Prachumwat A."/>
            <person name="Williams T.A."/>
            <person name="Bateman K.S."/>
            <person name="Itsathitphaisarn O."/>
            <person name="Sritunyalucksana K."/>
            <person name="Paszkiewicz K.H."/>
            <person name="Moore K.A."/>
            <person name="Stentiford G.D."/>
            <person name="Williams B.A."/>
        </authorList>
    </citation>
    <scope>NUCLEOTIDE SEQUENCE [LARGE SCALE GENOMIC DNA]</scope>
    <source>
        <strain evidence="2">canceri</strain>
    </source>
</reference>
<gene>
    <name evidence="1" type="ORF">A0H76_3016</name>
</gene>
<sequence>MKTILILCLQSLLWKYFLNFDLKMFHFDSCLTKPFY</sequence>
<protein>
    <submittedName>
        <fullName evidence="1">Uncharacterized protein</fullName>
    </submittedName>
</protein>
<dbReference type="Proteomes" id="UP000192501">
    <property type="component" value="Unassembled WGS sequence"/>
</dbReference>
<dbReference type="AlphaFoldDB" id="A0A1X0QIT4"/>
<evidence type="ECO:0000313" key="1">
    <source>
        <dbReference type="EMBL" id="ORD99690.1"/>
    </source>
</evidence>
<dbReference type="VEuPathDB" id="MicrosporidiaDB:A0H76_3016"/>
<evidence type="ECO:0000313" key="2">
    <source>
        <dbReference type="Proteomes" id="UP000192501"/>
    </source>
</evidence>
<organism evidence="1 2">
    <name type="scientific">Hepatospora eriocheir</name>
    <dbReference type="NCBI Taxonomy" id="1081669"/>
    <lineage>
        <taxon>Eukaryota</taxon>
        <taxon>Fungi</taxon>
        <taxon>Fungi incertae sedis</taxon>
        <taxon>Microsporidia</taxon>
        <taxon>Hepatosporidae</taxon>
        <taxon>Hepatospora</taxon>
    </lineage>
</organism>
<proteinExistence type="predicted"/>
<accession>A0A1X0QIT4</accession>
<dbReference type="EMBL" id="LTAI01000130">
    <property type="protein sequence ID" value="ORD99690.1"/>
    <property type="molecule type" value="Genomic_DNA"/>
</dbReference>